<reference evidence="4" key="1">
    <citation type="journal article" date="2019" name="Int. J. Syst. Evol. Microbiol.">
        <title>The Global Catalogue of Microorganisms (GCM) 10K type strain sequencing project: providing services to taxonomists for standard genome sequencing and annotation.</title>
        <authorList>
            <consortium name="The Broad Institute Genomics Platform"/>
            <consortium name="The Broad Institute Genome Sequencing Center for Infectious Disease"/>
            <person name="Wu L."/>
            <person name="Ma J."/>
        </authorList>
    </citation>
    <scope>NUCLEOTIDE SEQUENCE [LARGE SCALE GENOMIC DNA]</scope>
    <source>
        <strain evidence="4">CGMCC 4.7106</strain>
    </source>
</reference>
<dbReference type="RefSeq" id="WP_386817712.1">
    <property type="nucleotide sequence ID" value="NZ_JBHUIT010000001.1"/>
</dbReference>
<dbReference type="PANTHER" id="PTHR36582:SF2">
    <property type="entry name" value="ANTITOXIN PARD"/>
    <property type="match status" value="1"/>
</dbReference>
<comment type="caution">
    <text evidence="3">The sequence shown here is derived from an EMBL/GenBank/DDBJ whole genome shotgun (WGS) entry which is preliminary data.</text>
</comment>
<evidence type="ECO:0000256" key="1">
    <source>
        <dbReference type="ARBA" id="ARBA00008580"/>
    </source>
</evidence>
<dbReference type="CDD" id="cd22231">
    <property type="entry name" value="RHH_NikR_HicB-like"/>
    <property type="match status" value="1"/>
</dbReference>
<dbReference type="EMBL" id="JBHUIT010000001">
    <property type="protein sequence ID" value="MFD2255050.1"/>
    <property type="molecule type" value="Genomic_DNA"/>
</dbReference>
<dbReference type="PANTHER" id="PTHR36582">
    <property type="entry name" value="ANTITOXIN PARD"/>
    <property type="match status" value="1"/>
</dbReference>
<dbReference type="Gene3D" id="6.10.10.120">
    <property type="entry name" value="Antitoxin ParD1-like"/>
    <property type="match status" value="1"/>
</dbReference>
<organism evidence="3 4">
    <name type="scientific">Luteolibacter algae</name>
    <dbReference type="NCBI Taxonomy" id="454151"/>
    <lineage>
        <taxon>Bacteria</taxon>
        <taxon>Pseudomonadati</taxon>
        <taxon>Verrucomicrobiota</taxon>
        <taxon>Verrucomicrobiia</taxon>
        <taxon>Verrucomicrobiales</taxon>
        <taxon>Verrucomicrobiaceae</taxon>
        <taxon>Luteolibacter</taxon>
    </lineage>
</organism>
<dbReference type="SUPFAM" id="SSF47598">
    <property type="entry name" value="Ribbon-helix-helix"/>
    <property type="match status" value="1"/>
</dbReference>
<sequence length="58" mass="6734">MNVSLTDKLEEFVNRLVDEGRYRSASEVVREGLRLLEIREAQLQSQPEPKKNPKPPKN</sequence>
<dbReference type="NCBIfam" id="TIGR02606">
    <property type="entry name" value="antidote_CC2985"/>
    <property type="match status" value="1"/>
</dbReference>
<protein>
    <submittedName>
        <fullName evidence="3">Type II toxin-antitoxin system ParD family antitoxin</fullName>
    </submittedName>
</protein>
<comment type="similarity">
    <text evidence="1">Belongs to the ParD antitoxin family.</text>
</comment>
<evidence type="ECO:0000313" key="4">
    <source>
        <dbReference type="Proteomes" id="UP001597375"/>
    </source>
</evidence>
<dbReference type="InterPro" id="IPR022789">
    <property type="entry name" value="ParD"/>
</dbReference>
<dbReference type="Proteomes" id="UP001597375">
    <property type="component" value="Unassembled WGS sequence"/>
</dbReference>
<dbReference type="InterPro" id="IPR038296">
    <property type="entry name" value="ParD_sf"/>
</dbReference>
<name>A0ABW5D2U4_9BACT</name>
<keyword evidence="4" id="KW-1185">Reference proteome</keyword>
<proteinExistence type="inferred from homology"/>
<accession>A0ABW5D2U4</accession>
<evidence type="ECO:0000256" key="2">
    <source>
        <dbReference type="ARBA" id="ARBA00022649"/>
    </source>
</evidence>
<gene>
    <name evidence="3" type="ORF">ACFSSA_00025</name>
</gene>
<dbReference type="InterPro" id="IPR010985">
    <property type="entry name" value="Ribbon_hlx_hlx"/>
</dbReference>
<evidence type="ECO:0000313" key="3">
    <source>
        <dbReference type="EMBL" id="MFD2255050.1"/>
    </source>
</evidence>
<keyword evidence="2" id="KW-1277">Toxin-antitoxin system</keyword>
<dbReference type="Pfam" id="PF03693">
    <property type="entry name" value="ParD_antitoxin"/>
    <property type="match status" value="1"/>
</dbReference>